<evidence type="ECO:0000256" key="4">
    <source>
        <dbReference type="ARBA" id="ARBA00015492"/>
    </source>
</evidence>
<dbReference type="GO" id="GO:0006450">
    <property type="term" value="P:regulation of translational fidelity"/>
    <property type="evidence" value="ECO:0007669"/>
    <property type="project" value="TreeGrafter"/>
</dbReference>
<dbReference type="InterPro" id="IPR010923">
    <property type="entry name" value="T(6)A37_SUA5"/>
</dbReference>
<dbReference type="GO" id="GO:0000049">
    <property type="term" value="F:tRNA binding"/>
    <property type="evidence" value="ECO:0007669"/>
    <property type="project" value="TreeGrafter"/>
</dbReference>
<evidence type="ECO:0000256" key="6">
    <source>
        <dbReference type="ARBA" id="ARBA00022679"/>
    </source>
</evidence>
<feature type="binding site" evidence="14">
    <location>
        <position position="205"/>
    </location>
    <ligand>
        <name>ATP</name>
        <dbReference type="ChEBI" id="CHEBI:30616"/>
    </ligand>
</feature>
<dbReference type="InterPro" id="IPR005145">
    <property type="entry name" value="Sua5_C"/>
</dbReference>
<sequence>MQTELFEVDPLSDNRKLYARAAEALGAGALVGIPTETVYGLGADALNPEAVARIFEAKGRPSFDPLIIHVHHGSEVEKYTAVPEGLKDLVYTLASRFWPGPLTLVLPKADIIPDIVTSGLPTVAVRVSAHPAMRGVAKALGRPIAAPSANRFGHISPTSASAVQKELGGSIEMILDAGACSEGLESTIVRPVLDEKGKPSLELLREGPVTREQFRNLVKVVRRKPSCRPVSEESPADAPGQLTSHYAPRKPMLLLEPGENFAPVEGVKYGLLSYEGTSALAREGDWAEVVAMSPGSGRLAEAAVRLFALMRQMDENEAIDVIVAESVPESGLGRAIMDRLRRASANNLPTVCKTC</sequence>
<comment type="caution">
    <text evidence="16">The sequence shown here is derived from an EMBL/GenBank/DDBJ whole genome shotgun (WGS) entry which is preliminary data.</text>
</comment>
<keyword evidence="10 13" id="KW-0067">ATP-binding</keyword>
<dbReference type="RefSeq" id="WP_102748528.1">
    <property type="nucleotide sequence ID" value="NZ_PJLB01000008.1"/>
</dbReference>
<evidence type="ECO:0000256" key="9">
    <source>
        <dbReference type="ARBA" id="ARBA00022741"/>
    </source>
</evidence>
<protein>
    <recommendedName>
        <fullName evidence="4 13">Threonylcarbamoyl-AMP synthase</fullName>
        <shortName evidence="13">TC-AMP synthase</shortName>
        <ecNumber evidence="3 13">2.7.7.87</ecNumber>
    </recommendedName>
    <alternativeName>
        <fullName evidence="11 13">L-threonylcarbamoyladenylate synthase</fullName>
    </alternativeName>
</protein>
<comment type="catalytic activity">
    <reaction evidence="12 13">
        <text>L-threonine + hydrogencarbonate + ATP = L-threonylcarbamoyladenylate + diphosphate + H2O</text>
        <dbReference type="Rhea" id="RHEA:36407"/>
        <dbReference type="ChEBI" id="CHEBI:15377"/>
        <dbReference type="ChEBI" id="CHEBI:17544"/>
        <dbReference type="ChEBI" id="CHEBI:30616"/>
        <dbReference type="ChEBI" id="CHEBI:33019"/>
        <dbReference type="ChEBI" id="CHEBI:57926"/>
        <dbReference type="ChEBI" id="CHEBI:73682"/>
        <dbReference type="EC" id="2.7.7.87"/>
    </reaction>
</comment>
<dbReference type="GO" id="GO:0005737">
    <property type="term" value="C:cytoplasm"/>
    <property type="evidence" value="ECO:0007669"/>
    <property type="project" value="UniProtKB-SubCell"/>
</dbReference>
<keyword evidence="7 13" id="KW-0819">tRNA processing</keyword>
<feature type="binding site" evidence="14">
    <location>
        <position position="186"/>
    </location>
    <ligand>
        <name>L-threonine</name>
        <dbReference type="ChEBI" id="CHEBI:57926"/>
    </ligand>
</feature>
<dbReference type="Gene3D" id="3.40.50.11030">
    <property type="entry name" value="Threonylcarbamoyl-AMP synthase, C-terminal domain"/>
    <property type="match status" value="1"/>
</dbReference>
<dbReference type="PANTHER" id="PTHR17490">
    <property type="entry name" value="SUA5"/>
    <property type="match status" value="1"/>
</dbReference>
<evidence type="ECO:0000256" key="7">
    <source>
        <dbReference type="ARBA" id="ARBA00022694"/>
    </source>
</evidence>
<dbReference type="NCBIfam" id="TIGR00057">
    <property type="entry name" value="L-threonylcarbamoyladenylate synthase"/>
    <property type="match status" value="1"/>
</dbReference>
<dbReference type="SUPFAM" id="SSF55821">
    <property type="entry name" value="YrdC/RibB"/>
    <property type="match status" value="1"/>
</dbReference>
<feature type="binding site" evidence="14">
    <location>
        <position position="148"/>
    </location>
    <ligand>
        <name>ATP</name>
        <dbReference type="ChEBI" id="CHEBI:30616"/>
    </ligand>
</feature>
<dbReference type="PIRSF" id="PIRSF004930">
    <property type="entry name" value="Tln_factor_SUA5"/>
    <property type="match status" value="1"/>
</dbReference>
<evidence type="ECO:0000256" key="1">
    <source>
        <dbReference type="ARBA" id="ARBA00004496"/>
    </source>
</evidence>
<feature type="binding site" evidence="14">
    <location>
        <position position="156"/>
    </location>
    <ligand>
        <name>ATP</name>
        <dbReference type="ChEBI" id="CHEBI:30616"/>
    </ligand>
</feature>
<dbReference type="EMBL" id="PJLB01000008">
    <property type="protein sequence ID" value="PND02849.1"/>
    <property type="molecule type" value="Genomic_DNA"/>
</dbReference>
<evidence type="ECO:0000256" key="14">
    <source>
        <dbReference type="PIRSR" id="PIRSR004930-1"/>
    </source>
</evidence>
<evidence type="ECO:0000256" key="10">
    <source>
        <dbReference type="ARBA" id="ARBA00022840"/>
    </source>
</evidence>
<feature type="binding site" evidence="14">
    <location>
        <position position="37"/>
    </location>
    <ligand>
        <name>L-threonine</name>
        <dbReference type="ChEBI" id="CHEBI:57926"/>
    </ligand>
</feature>
<dbReference type="Proteomes" id="UP000236075">
    <property type="component" value="Unassembled WGS sequence"/>
</dbReference>
<dbReference type="PROSITE" id="PS51163">
    <property type="entry name" value="YRDC"/>
    <property type="match status" value="1"/>
</dbReference>
<name>A0AAX0WM30_9BACT</name>
<feature type="binding site" evidence="14">
    <location>
        <position position="246"/>
    </location>
    <ligand>
        <name>ATP</name>
        <dbReference type="ChEBI" id="CHEBI:30616"/>
    </ligand>
</feature>
<comment type="function">
    <text evidence="13">Required for the formation of a threonylcarbamoyl group on adenosine at position 37 (t(6)A37) in tRNAs that read codons beginning with adenine.</text>
</comment>
<dbReference type="EC" id="2.7.7.87" evidence="3 13"/>
<feature type="binding site" evidence="14">
    <location>
        <position position="69"/>
    </location>
    <ligand>
        <name>L-threonine</name>
        <dbReference type="ChEBI" id="CHEBI:57926"/>
    </ligand>
</feature>
<feature type="binding site" evidence="14">
    <location>
        <position position="122"/>
    </location>
    <ligand>
        <name>L-threonine</name>
        <dbReference type="ChEBI" id="CHEBI:57926"/>
    </ligand>
</feature>
<dbReference type="AlphaFoldDB" id="A0AAX0WM30"/>
<dbReference type="InterPro" id="IPR017945">
    <property type="entry name" value="DHBP_synth_RibB-like_a/b_dom"/>
</dbReference>
<proteinExistence type="inferred from homology"/>
<dbReference type="InterPro" id="IPR006070">
    <property type="entry name" value="Sua5-like_dom"/>
</dbReference>
<evidence type="ECO:0000256" key="12">
    <source>
        <dbReference type="ARBA" id="ARBA00048366"/>
    </source>
</evidence>
<evidence type="ECO:0000256" key="3">
    <source>
        <dbReference type="ARBA" id="ARBA00012584"/>
    </source>
</evidence>
<reference evidence="16 17" key="1">
    <citation type="journal article" date="2017" name="BMC Genomics">
        <title>Genome sequencing of 39 Akkermansia muciniphila isolates reveals its population structure, genomic and functional diverisity, and global distribution in mammalian gut microbiotas.</title>
        <authorList>
            <person name="Guo X."/>
            <person name="Li S."/>
            <person name="Zhang J."/>
            <person name="Wu F."/>
            <person name="Li X."/>
            <person name="Wu D."/>
            <person name="Zhang M."/>
            <person name="Ou Z."/>
            <person name="Jie Z."/>
            <person name="Yan Q."/>
            <person name="Li P."/>
            <person name="Yi J."/>
            <person name="Peng Y."/>
        </authorList>
    </citation>
    <scope>NUCLEOTIDE SEQUENCE [LARGE SCALE GENOMIC DNA]</scope>
    <source>
        <strain evidence="16 17">GP28</strain>
    </source>
</reference>
<feature type="domain" description="YrdC-like" evidence="15">
    <location>
        <begin position="15"/>
        <end position="209"/>
    </location>
</feature>
<feature type="binding site" evidence="14">
    <location>
        <position position="146"/>
    </location>
    <ligand>
        <name>L-threonine</name>
        <dbReference type="ChEBI" id="CHEBI:57926"/>
    </ligand>
</feature>
<dbReference type="Pfam" id="PF03481">
    <property type="entry name" value="Sua5_C"/>
    <property type="match status" value="1"/>
</dbReference>
<dbReference type="InterPro" id="IPR038385">
    <property type="entry name" value="Sua5/YwlC_C"/>
</dbReference>
<comment type="similarity">
    <text evidence="2 13">Belongs to the SUA5 family.</text>
</comment>
<keyword evidence="5 13" id="KW-0963">Cytoplasm</keyword>
<dbReference type="Pfam" id="PF01300">
    <property type="entry name" value="Sua5_yciO_yrdC"/>
    <property type="match status" value="1"/>
</dbReference>
<feature type="binding site" evidence="14">
    <location>
        <position position="126"/>
    </location>
    <ligand>
        <name>L-threonine</name>
        <dbReference type="ChEBI" id="CHEBI:57926"/>
    </ligand>
</feature>
<gene>
    <name evidence="16" type="ORF">CXT95_08820</name>
</gene>
<evidence type="ECO:0000256" key="13">
    <source>
        <dbReference type="PIRNR" id="PIRNR004930"/>
    </source>
</evidence>
<dbReference type="GO" id="GO:0005524">
    <property type="term" value="F:ATP binding"/>
    <property type="evidence" value="ECO:0007669"/>
    <property type="project" value="UniProtKB-UniRule"/>
</dbReference>
<keyword evidence="8 13" id="KW-0548">Nucleotidyltransferase</keyword>
<organism evidence="16 17">
    <name type="scientific">Akkermansia muciniphila</name>
    <dbReference type="NCBI Taxonomy" id="239935"/>
    <lineage>
        <taxon>Bacteria</taxon>
        <taxon>Pseudomonadati</taxon>
        <taxon>Verrucomicrobiota</taxon>
        <taxon>Verrucomicrobiia</taxon>
        <taxon>Verrucomicrobiales</taxon>
        <taxon>Akkermansiaceae</taxon>
        <taxon>Akkermansia</taxon>
    </lineage>
</organism>
<evidence type="ECO:0000256" key="8">
    <source>
        <dbReference type="ARBA" id="ARBA00022695"/>
    </source>
</evidence>
<evidence type="ECO:0000256" key="11">
    <source>
        <dbReference type="ARBA" id="ARBA00029774"/>
    </source>
</evidence>
<dbReference type="InterPro" id="IPR050156">
    <property type="entry name" value="TC-AMP_synthase_SUA5"/>
</dbReference>
<evidence type="ECO:0000313" key="16">
    <source>
        <dbReference type="EMBL" id="PND02849.1"/>
    </source>
</evidence>
<dbReference type="GO" id="GO:0008033">
    <property type="term" value="P:tRNA processing"/>
    <property type="evidence" value="ECO:0007669"/>
    <property type="project" value="UniProtKB-KW"/>
</dbReference>
<keyword evidence="6 13" id="KW-0808">Transferase</keyword>
<evidence type="ECO:0000313" key="17">
    <source>
        <dbReference type="Proteomes" id="UP000236075"/>
    </source>
</evidence>
<feature type="binding site" evidence="14">
    <location>
        <position position="60"/>
    </location>
    <ligand>
        <name>ATP</name>
        <dbReference type="ChEBI" id="CHEBI:30616"/>
    </ligand>
</feature>
<dbReference type="GO" id="GO:0061710">
    <property type="term" value="F:L-threonylcarbamoyladenylate synthase"/>
    <property type="evidence" value="ECO:0007669"/>
    <property type="project" value="UniProtKB-EC"/>
</dbReference>
<dbReference type="GO" id="GO:0003725">
    <property type="term" value="F:double-stranded RNA binding"/>
    <property type="evidence" value="ECO:0007669"/>
    <property type="project" value="UniProtKB-UniRule"/>
</dbReference>
<accession>A0AAX0WM30</accession>
<evidence type="ECO:0000259" key="15">
    <source>
        <dbReference type="PROSITE" id="PS51163"/>
    </source>
</evidence>
<evidence type="ECO:0000256" key="5">
    <source>
        <dbReference type="ARBA" id="ARBA00022490"/>
    </source>
</evidence>
<comment type="subcellular location">
    <subcellularLocation>
        <location evidence="1 13">Cytoplasm</location>
    </subcellularLocation>
</comment>
<keyword evidence="9 13" id="KW-0547">Nucleotide-binding</keyword>
<dbReference type="PANTHER" id="PTHR17490:SF16">
    <property type="entry name" value="THREONYLCARBAMOYL-AMP SYNTHASE"/>
    <property type="match status" value="1"/>
</dbReference>
<evidence type="ECO:0000256" key="2">
    <source>
        <dbReference type="ARBA" id="ARBA00007663"/>
    </source>
</evidence>
<dbReference type="Gene3D" id="3.90.870.10">
    <property type="entry name" value="DHBP synthase"/>
    <property type="match status" value="1"/>
</dbReference>